<feature type="binding site" evidence="7">
    <location>
        <position position="136"/>
    </location>
    <ligand>
        <name>Mg(2+)</name>
        <dbReference type="ChEBI" id="CHEBI:18420"/>
    </ligand>
</feature>
<evidence type="ECO:0000256" key="6">
    <source>
        <dbReference type="ARBA" id="ARBA00023136"/>
    </source>
</evidence>
<keyword evidence="7" id="KW-0479">Metal-binding</keyword>
<feature type="binding site" evidence="7">
    <location>
        <position position="197"/>
    </location>
    <ligand>
        <name>Mg(2+)</name>
        <dbReference type="ChEBI" id="CHEBI:18420"/>
    </ligand>
</feature>
<keyword evidence="4 8" id="KW-0812">Transmembrane</keyword>
<dbReference type="STRING" id="1642647.PSM36_1381"/>
<gene>
    <name evidence="9" type="ORF">PSM36_1381</name>
</gene>
<dbReference type="InterPro" id="IPR000715">
    <property type="entry name" value="Glycosyl_transferase_4"/>
</dbReference>
<keyword evidence="3" id="KW-0808">Transferase</keyword>
<evidence type="ECO:0000256" key="5">
    <source>
        <dbReference type="ARBA" id="ARBA00022989"/>
    </source>
</evidence>
<organism evidence="9 10">
    <name type="scientific">Proteiniphilum saccharofermentans</name>
    <dbReference type="NCBI Taxonomy" id="1642647"/>
    <lineage>
        <taxon>Bacteria</taxon>
        <taxon>Pseudomonadati</taxon>
        <taxon>Bacteroidota</taxon>
        <taxon>Bacteroidia</taxon>
        <taxon>Bacteroidales</taxon>
        <taxon>Dysgonomonadaceae</taxon>
        <taxon>Proteiniphilum</taxon>
    </lineage>
</organism>
<keyword evidence="2" id="KW-1003">Cell membrane</keyword>
<keyword evidence="6 8" id="KW-0472">Membrane</keyword>
<feature type="transmembrane region" description="Helical" evidence="8">
    <location>
        <begin position="6"/>
        <end position="22"/>
    </location>
</feature>
<dbReference type="PANTHER" id="PTHR22926:SF3">
    <property type="entry name" value="UNDECAPRENYL-PHOSPHATE ALPHA-N-ACETYLGLUCOSAMINYL 1-PHOSPHATE TRANSFERASE"/>
    <property type="match status" value="1"/>
</dbReference>
<feature type="transmembrane region" description="Helical" evidence="8">
    <location>
        <begin position="222"/>
        <end position="244"/>
    </location>
</feature>
<keyword evidence="5 8" id="KW-1133">Transmembrane helix</keyword>
<feature type="transmembrane region" description="Helical" evidence="8">
    <location>
        <begin position="296"/>
        <end position="315"/>
    </location>
</feature>
<evidence type="ECO:0000256" key="2">
    <source>
        <dbReference type="ARBA" id="ARBA00022475"/>
    </source>
</evidence>
<dbReference type="GO" id="GO:0046872">
    <property type="term" value="F:metal ion binding"/>
    <property type="evidence" value="ECO:0007669"/>
    <property type="project" value="UniProtKB-KW"/>
</dbReference>
<dbReference type="KEGG" id="psac:PSM36_1381"/>
<feature type="transmembrane region" description="Helical" evidence="8">
    <location>
        <begin position="194"/>
        <end position="216"/>
    </location>
</feature>
<name>A0A1R3SV60_9BACT</name>
<feature type="transmembrane region" description="Helical" evidence="8">
    <location>
        <begin position="94"/>
        <end position="110"/>
    </location>
</feature>
<evidence type="ECO:0000256" key="8">
    <source>
        <dbReference type="SAM" id="Phobius"/>
    </source>
</evidence>
<dbReference type="Pfam" id="PF00953">
    <property type="entry name" value="Glycos_transf_4"/>
    <property type="match status" value="1"/>
</dbReference>
<feature type="transmembrane region" description="Helical" evidence="8">
    <location>
        <begin position="43"/>
        <end position="62"/>
    </location>
</feature>
<feature type="transmembrane region" description="Helical" evidence="8">
    <location>
        <begin position="171"/>
        <end position="187"/>
    </location>
</feature>
<reference evidence="9 10" key="1">
    <citation type="submission" date="2016-08" db="EMBL/GenBank/DDBJ databases">
        <authorList>
            <person name="Seilhamer J.J."/>
        </authorList>
    </citation>
    <scope>NUCLEOTIDE SEQUENCE [LARGE SCALE GENOMIC DNA]</scope>
    <source>
        <strain evidence="9">M3/6</strain>
    </source>
</reference>
<dbReference type="GO" id="GO:0005886">
    <property type="term" value="C:plasma membrane"/>
    <property type="evidence" value="ECO:0007669"/>
    <property type="project" value="UniProtKB-SubCell"/>
</dbReference>
<accession>A0A1R3SV60</accession>
<evidence type="ECO:0000256" key="7">
    <source>
        <dbReference type="PIRSR" id="PIRSR600715-1"/>
    </source>
</evidence>
<protein>
    <submittedName>
        <fullName evidence="9">GT_WbpL_WbcO_like</fullName>
    </submittedName>
</protein>
<feature type="transmembrane region" description="Helical" evidence="8">
    <location>
        <begin position="273"/>
        <end position="290"/>
    </location>
</feature>
<evidence type="ECO:0000313" key="9">
    <source>
        <dbReference type="EMBL" id="SCD20203.1"/>
    </source>
</evidence>
<dbReference type="GO" id="GO:0071555">
    <property type="term" value="P:cell wall organization"/>
    <property type="evidence" value="ECO:0007669"/>
    <property type="project" value="TreeGrafter"/>
</dbReference>
<dbReference type="PANTHER" id="PTHR22926">
    <property type="entry name" value="PHOSPHO-N-ACETYLMURAMOYL-PENTAPEPTIDE-TRANSFERASE"/>
    <property type="match status" value="1"/>
</dbReference>
<dbReference type="AlphaFoldDB" id="A0A1R3SV60"/>
<dbReference type="Proteomes" id="UP000187464">
    <property type="component" value="Chromosome I"/>
</dbReference>
<evidence type="ECO:0000313" key="10">
    <source>
        <dbReference type="Proteomes" id="UP000187464"/>
    </source>
</evidence>
<dbReference type="EMBL" id="LT605205">
    <property type="protein sequence ID" value="SCD20203.1"/>
    <property type="molecule type" value="Genomic_DNA"/>
</dbReference>
<dbReference type="GO" id="GO:0016780">
    <property type="term" value="F:phosphotransferase activity, for other substituted phosphate groups"/>
    <property type="evidence" value="ECO:0007669"/>
    <property type="project" value="InterPro"/>
</dbReference>
<comment type="subcellular location">
    <subcellularLocation>
        <location evidence="1">Cell membrane</location>
        <topology evidence="1">Multi-pass membrane protein</topology>
    </subcellularLocation>
</comment>
<dbReference type="GO" id="GO:0044038">
    <property type="term" value="P:cell wall macromolecule biosynthetic process"/>
    <property type="evidence" value="ECO:0007669"/>
    <property type="project" value="TreeGrafter"/>
</dbReference>
<evidence type="ECO:0000256" key="4">
    <source>
        <dbReference type="ARBA" id="ARBA00022692"/>
    </source>
</evidence>
<sequence>MSVIIIYLIVFVLLLVAELFYFRIANKYNIIDKPNERSSHNYITIRGGGIIYWVAALLYALFNPSEVGWWFLAGITLMAGVSFRDDIKGLGQKIRLFFHLLAMTCAFYLANVFGVYPWWGIIIGYILFTGIVNAYNFMDGINGITGLYTLAVLLPLTYVNNYVQTFTKNDFLLFPLLASIVFLFFNFRKQAKCFAGDVGSVSIAFWIVTLLLLLIIKTENLVWIGFLLVYGVDTICTIGHRIYLKQNIMEAHRLHFYQILANECKTDHREVSLSYFMAQLLCSTLIIALYPIVGWWIFLLLVATLVVIYGMKFRLMKTAIIEK</sequence>
<feature type="transmembrane region" description="Helical" evidence="8">
    <location>
        <begin position="116"/>
        <end position="134"/>
    </location>
</feature>
<comment type="cofactor">
    <cofactor evidence="7">
        <name>Mg(2+)</name>
        <dbReference type="ChEBI" id="CHEBI:18420"/>
    </cofactor>
</comment>
<dbReference type="GO" id="GO:0009103">
    <property type="term" value="P:lipopolysaccharide biosynthetic process"/>
    <property type="evidence" value="ECO:0007669"/>
    <property type="project" value="TreeGrafter"/>
</dbReference>
<evidence type="ECO:0000256" key="3">
    <source>
        <dbReference type="ARBA" id="ARBA00022679"/>
    </source>
</evidence>
<keyword evidence="10" id="KW-1185">Reference proteome</keyword>
<feature type="transmembrane region" description="Helical" evidence="8">
    <location>
        <begin position="68"/>
        <end position="87"/>
    </location>
</feature>
<evidence type="ECO:0000256" key="1">
    <source>
        <dbReference type="ARBA" id="ARBA00004651"/>
    </source>
</evidence>
<keyword evidence="7" id="KW-0460">Magnesium</keyword>
<dbReference type="CDD" id="cd06854">
    <property type="entry name" value="GT_WbpL_WbcO_like"/>
    <property type="match status" value="1"/>
</dbReference>
<proteinExistence type="predicted"/>
<feature type="transmembrane region" description="Helical" evidence="8">
    <location>
        <begin position="141"/>
        <end position="159"/>
    </location>
</feature>